<keyword evidence="2" id="KW-1185">Reference proteome</keyword>
<organism evidence="1 2">
    <name type="scientific">Caerostris darwini</name>
    <dbReference type="NCBI Taxonomy" id="1538125"/>
    <lineage>
        <taxon>Eukaryota</taxon>
        <taxon>Metazoa</taxon>
        <taxon>Ecdysozoa</taxon>
        <taxon>Arthropoda</taxon>
        <taxon>Chelicerata</taxon>
        <taxon>Arachnida</taxon>
        <taxon>Araneae</taxon>
        <taxon>Araneomorphae</taxon>
        <taxon>Entelegynae</taxon>
        <taxon>Araneoidea</taxon>
        <taxon>Araneidae</taxon>
        <taxon>Caerostris</taxon>
    </lineage>
</organism>
<dbReference type="Proteomes" id="UP001054837">
    <property type="component" value="Unassembled WGS sequence"/>
</dbReference>
<evidence type="ECO:0000313" key="1">
    <source>
        <dbReference type="EMBL" id="GIY61418.1"/>
    </source>
</evidence>
<sequence>MPLELFNKPKENGSNKKIPKVTLKANISVLSLLLFHLLEDMSLGHIKKQVTEVGHRRVVGYAVPLGVSVECCRAGGDGHAQDALVVLISRRTVSNDAAEQELCSLGKINFIVQKI</sequence>
<dbReference type="AlphaFoldDB" id="A0AAV4UUK6"/>
<dbReference type="EMBL" id="BPLQ01011939">
    <property type="protein sequence ID" value="GIY61418.1"/>
    <property type="molecule type" value="Genomic_DNA"/>
</dbReference>
<reference evidence="1 2" key="1">
    <citation type="submission" date="2021-06" db="EMBL/GenBank/DDBJ databases">
        <title>Caerostris darwini draft genome.</title>
        <authorList>
            <person name="Kono N."/>
            <person name="Arakawa K."/>
        </authorList>
    </citation>
    <scope>NUCLEOTIDE SEQUENCE [LARGE SCALE GENOMIC DNA]</scope>
</reference>
<accession>A0AAV4UUK6</accession>
<evidence type="ECO:0000313" key="2">
    <source>
        <dbReference type="Proteomes" id="UP001054837"/>
    </source>
</evidence>
<proteinExistence type="predicted"/>
<name>A0AAV4UUK6_9ARAC</name>
<gene>
    <name evidence="1" type="ORF">CDAR_541871</name>
</gene>
<protein>
    <submittedName>
        <fullName evidence="1">Uncharacterized protein</fullName>
    </submittedName>
</protein>
<comment type="caution">
    <text evidence="1">The sequence shown here is derived from an EMBL/GenBank/DDBJ whole genome shotgun (WGS) entry which is preliminary data.</text>
</comment>